<dbReference type="EMBL" id="ACPB03016123">
    <property type="status" value="NOT_ANNOTATED_CDS"/>
    <property type="molecule type" value="Genomic_DNA"/>
</dbReference>
<accession>T1HAV1</accession>
<dbReference type="SUPFAM" id="SSF55785">
    <property type="entry name" value="PYP-like sensor domain (PAS domain)"/>
    <property type="match status" value="1"/>
</dbReference>
<evidence type="ECO:0000313" key="4">
    <source>
        <dbReference type="EnsemblMetazoa" id="RPRC001157-PA"/>
    </source>
</evidence>
<evidence type="ECO:0000256" key="1">
    <source>
        <dbReference type="ARBA" id="ARBA00023015"/>
    </source>
</evidence>
<evidence type="ECO:0000256" key="3">
    <source>
        <dbReference type="ARBA" id="ARBA00023242"/>
    </source>
</evidence>
<evidence type="ECO:0000256" key="2">
    <source>
        <dbReference type="ARBA" id="ARBA00023163"/>
    </source>
</evidence>
<keyword evidence="3" id="KW-0539">Nucleus</keyword>
<evidence type="ECO:0008006" key="6">
    <source>
        <dbReference type="Google" id="ProtNLM"/>
    </source>
</evidence>
<dbReference type="GO" id="GO:0000981">
    <property type="term" value="F:DNA-binding transcription factor activity, RNA polymerase II-specific"/>
    <property type="evidence" value="ECO:0007669"/>
    <property type="project" value="TreeGrafter"/>
</dbReference>
<dbReference type="PANTHER" id="PTHR23043">
    <property type="entry name" value="HYPOXIA-INDUCIBLE FACTOR 1 ALPHA"/>
    <property type="match status" value="1"/>
</dbReference>
<reference evidence="4" key="1">
    <citation type="submission" date="2015-05" db="UniProtKB">
        <authorList>
            <consortium name="EnsemblMetazoa"/>
        </authorList>
    </citation>
    <scope>IDENTIFICATION</scope>
</reference>
<dbReference type="GO" id="GO:0010557">
    <property type="term" value="P:positive regulation of macromolecule biosynthetic process"/>
    <property type="evidence" value="ECO:0007669"/>
    <property type="project" value="UniProtKB-ARBA"/>
</dbReference>
<dbReference type="InParanoid" id="T1HAV1"/>
<proteinExistence type="predicted"/>
<sequence length="337" mass="36786">VFEKGQSETNQYRFMAQGGGYIWVCTQATLLFCEKKNIPLSVVCVNYVVSGKCNAVEVCSREQLQWIKQEDKPPADIESPEEVQITAKIVSKLVPVAAIQPLVVQPLSNQFPSVPSTEPLLLTVTAEPELGNSVQSPRPRPATSKIFGPRTADMNKGFLMFSDDESGLTVKIAVLILSRVLNMLKEEPEDLTHLAPTAGDACVPLSIPSLRDSMLCCDILSDEYSPLINQTKETPLFSSYNDNSSRSLSPALTLSPNVYCGTSLCGLSDDGPTLEDATIKSLLGLDLLKSETELDKTGYINVYGSNGLPLLTSEFLWGVPDSPSPYVYPYYSIINTF</sequence>
<dbReference type="HOGENOM" id="CLU_825341_0_0_1"/>
<dbReference type="VEuPathDB" id="VectorBase:RPRC001157"/>
<dbReference type="Proteomes" id="UP000015103">
    <property type="component" value="Unassembled WGS sequence"/>
</dbReference>
<keyword evidence="5" id="KW-1185">Reference proteome</keyword>
<dbReference type="Gene3D" id="3.30.450.20">
    <property type="entry name" value="PAS domain"/>
    <property type="match status" value="1"/>
</dbReference>
<dbReference type="GO" id="GO:0000977">
    <property type="term" value="F:RNA polymerase II transcription regulatory region sequence-specific DNA binding"/>
    <property type="evidence" value="ECO:0007669"/>
    <property type="project" value="TreeGrafter"/>
</dbReference>
<evidence type="ECO:0000313" key="5">
    <source>
        <dbReference type="Proteomes" id="UP000015103"/>
    </source>
</evidence>
<keyword evidence="2" id="KW-0804">Transcription</keyword>
<dbReference type="STRING" id="13249.T1HAV1"/>
<dbReference type="InterPro" id="IPR035965">
    <property type="entry name" value="PAS-like_dom_sf"/>
</dbReference>
<protein>
    <recommendedName>
        <fullName evidence="6">PAS fold-3 domain-containing protein</fullName>
    </recommendedName>
</protein>
<dbReference type="EnsemblMetazoa" id="RPRC001157-RA">
    <property type="protein sequence ID" value="RPRC001157-PA"/>
    <property type="gene ID" value="RPRC001157"/>
</dbReference>
<dbReference type="GO" id="GO:0071456">
    <property type="term" value="P:cellular response to hypoxia"/>
    <property type="evidence" value="ECO:0007669"/>
    <property type="project" value="TreeGrafter"/>
</dbReference>
<name>T1HAV1_RHOPR</name>
<organism evidence="4 5">
    <name type="scientific">Rhodnius prolixus</name>
    <name type="common">Triatomid bug</name>
    <dbReference type="NCBI Taxonomy" id="13249"/>
    <lineage>
        <taxon>Eukaryota</taxon>
        <taxon>Metazoa</taxon>
        <taxon>Ecdysozoa</taxon>
        <taxon>Arthropoda</taxon>
        <taxon>Hexapoda</taxon>
        <taxon>Insecta</taxon>
        <taxon>Pterygota</taxon>
        <taxon>Neoptera</taxon>
        <taxon>Paraneoptera</taxon>
        <taxon>Hemiptera</taxon>
        <taxon>Heteroptera</taxon>
        <taxon>Panheteroptera</taxon>
        <taxon>Cimicomorpha</taxon>
        <taxon>Reduviidae</taxon>
        <taxon>Triatominae</taxon>
        <taxon>Rhodnius</taxon>
    </lineage>
</organism>
<dbReference type="PANTHER" id="PTHR23043:SF17">
    <property type="entry name" value="PROTEIN SIMILAR"/>
    <property type="match status" value="1"/>
</dbReference>
<dbReference type="AlphaFoldDB" id="T1HAV1"/>
<keyword evidence="1" id="KW-0805">Transcription regulation</keyword>
<dbReference type="eggNOG" id="KOG3558">
    <property type="taxonomic scope" value="Eukaryota"/>
</dbReference>